<dbReference type="PANTHER" id="PTHR38097">
    <property type="match status" value="1"/>
</dbReference>
<protein>
    <submittedName>
        <fullName evidence="6">DNA-binding protein</fullName>
    </submittedName>
</protein>
<dbReference type="EMBL" id="NJIH01000012">
    <property type="protein sequence ID" value="OWT55675.1"/>
    <property type="molecule type" value="Genomic_DNA"/>
</dbReference>
<keyword evidence="7" id="KW-1185">Reference proteome</keyword>
<dbReference type="Gene3D" id="4.10.430.10">
    <property type="entry name" value="Histone-like protein H-NS, C-terminal domain"/>
    <property type="match status" value="1"/>
</dbReference>
<evidence type="ECO:0000256" key="2">
    <source>
        <dbReference type="ARBA" id="ARBA00010610"/>
    </source>
</evidence>
<organism evidence="6 7">
    <name type="scientific">Candidimonas nitroreducens</name>
    <dbReference type="NCBI Taxonomy" id="683354"/>
    <lineage>
        <taxon>Bacteria</taxon>
        <taxon>Pseudomonadati</taxon>
        <taxon>Pseudomonadota</taxon>
        <taxon>Betaproteobacteria</taxon>
        <taxon>Burkholderiales</taxon>
        <taxon>Alcaligenaceae</taxon>
        <taxon>Candidimonas</taxon>
    </lineage>
</organism>
<feature type="domain" description="DNA-binding protein H-NS-like C-terminal" evidence="5">
    <location>
        <begin position="76"/>
        <end position="120"/>
    </location>
</feature>
<proteinExistence type="inferred from homology"/>
<accession>A0A225M2W0</accession>
<evidence type="ECO:0000313" key="7">
    <source>
        <dbReference type="Proteomes" id="UP000214603"/>
    </source>
</evidence>
<dbReference type="GO" id="GO:0009295">
    <property type="term" value="C:nucleoid"/>
    <property type="evidence" value="ECO:0007669"/>
    <property type="project" value="UniProtKB-SubCell"/>
</dbReference>
<gene>
    <name evidence="6" type="ORF">CEY11_20345</name>
</gene>
<dbReference type="SUPFAM" id="SSF81273">
    <property type="entry name" value="H-NS histone-like proteins"/>
    <property type="match status" value="1"/>
</dbReference>
<comment type="similarity">
    <text evidence="2">Belongs to the histone-like protein H-NS family.</text>
</comment>
<dbReference type="RefSeq" id="WP_088605249.1">
    <property type="nucleotide sequence ID" value="NZ_NJIH01000012.1"/>
</dbReference>
<keyword evidence="3" id="KW-0963">Cytoplasm</keyword>
<dbReference type="Pfam" id="PF00816">
    <property type="entry name" value="Histone_HNS"/>
    <property type="match status" value="1"/>
</dbReference>
<evidence type="ECO:0000259" key="5">
    <source>
        <dbReference type="SMART" id="SM00528"/>
    </source>
</evidence>
<dbReference type="PANTHER" id="PTHR38097:SF2">
    <property type="entry name" value="DNA-BINDING PROTEIN STPA"/>
    <property type="match status" value="1"/>
</dbReference>
<dbReference type="GO" id="GO:0003677">
    <property type="term" value="F:DNA binding"/>
    <property type="evidence" value="ECO:0007669"/>
    <property type="project" value="UniProtKB-KW"/>
</dbReference>
<comment type="subcellular location">
    <subcellularLocation>
        <location evidence="1">Cytoplasm</location>
        <location evidence="1">Nucleoid</location>
    </subcellularLocation>
</comment>
<dbReference type="InterPro" id="IPR027444">
    <property type="entry name" value="H-NS_C_dom"/>
</dbReference>
<keyword evidence="4 6" id="KW-0238">DNA-binding</keyword>
<dbReference type="InterPro" id="IPR037150">
    <property type="entry name" value="H-NS_C_dom_sf"/>
</dbReference>
<evidence type="ECO:0000256" key="3">
    <source>
        <dbReference type="ARBA" id="ARBA00022490"/>
    </source>
</evidence>
<dbReference type="OrthoDB" id="5297879at2"/>
<sequence>MPRDSYATLKSKIEKEIVKLQKKAHDLRVKRRAPVIESIIRSMHEYDISPQEIIDAFGRKKAGKTAKTGTRAGAKPAAKKVVQIKYRHPDTGETWTGRGKSPRWILAAEAEGRKRDEFLVE</sequence>
<evidence type="ECO:0000256" key="4">
    <source>
        <dbReference type="ARBA" id="ARBA00023125"/>
    </source>
</evidence>
<evidence type="ECO:0000313" key="6">
    <source>
        <dbReference type="EMBL" id="OWT55675.1"/>
    </source>
</evidence>
<evidence type="ECO:0000256" key="1">
    <source>
        <dbReference type="ARBA" id="ARBA00004453"/>
    </source>
</evidence>
<comment type="caution">
    <text evidence="6">The sequence shown here is derived from an EMBL/GenBank/DDBJ whole genome shotgun (WGS) entry which is preliminary data.</text>
</comment>
<dbReference type="Proteomes" id="UP000214603">
    <property type="component" value="Unassembled WGS sequence"/>
</dbReference>
<dbReference type="SMART" id="SM00528">
    <property type="entry name" value="HNS"/>
    <property type="match status" value="1"/>
</dbReference>
<name>A0A225M2W0_9BURK</name>
<reference evidence="7" key="1">
    <citation type="submission" date="2017-06" db="EMBL/GenBank/DDBJ databases">
        <title>Herbaspirillum phytohormonus sp. nov., isolated from the root nodule of Robinia pseudoacacia in lead-zinc mine.</title>
        <authorList>
            <person name="Fan M."/>
            <person name="Lin Y."/>
        </authorList>
    </citation>
    <scope>NUCLEOTIDE SEQUENCE [LARGE SCALE GENOMIC DNA]</scope>
    <source>
        <strain evidence="7">SC-089</strain>
    </source>
</reference>
<dbReference type="AlphaFoldDB" id="A0A225M2W0"/>